<evidence type="ECO:0000313" key="2">
    <source>
        <dbReference type="EMBL" id="KAG7343501.1"/>
    </source>
</evidence>
<dbReference type="Proteomes" id="UP000693970">
    <property type="component" value="Unassembled WGS sequence"/>
</dbReference>
<reference evidence="2" key="1">
    <citation type="journal article" date="2021" name="Sci. Rep.">
        <title>Diploid genomic architecture of Nitzschia inconspicua, an elite biomass production diatom.</title>
        <authorList>
            <person name="Oliver A."/>
            <person name="Podell S."/>
            <person name="Pinowska A."/>
            <person name="Traller J.C."/>
            <person name="Smith S.R."/>
            <person name="McClure R."/>
            <person name="Beliaev A."/>
            <person name="Bohutskyi P."/>
            <person name="Hill E.A."/>
            <person name="Rabines A."/>
            <person name="Zheng H."/>
            <person name="Allen L.Z."/>
            <person name="Kuo A."/>
            <person name="Grigoriev I.V."/>
            <person name="Allen A.E."/>
            <person name="Hazlebeck D."/>
            <person name="Allen E.E."/>
        </authorList>
    </citation>
    <scope>NUCLEOTIDE SEQUENCE</scope>
    <source>
        <strain evidence="2">Hildebrandi</strain>
    </source>
</reference>
<name>A0A9K3KHU5_9STRA</name>
<keyword evidence="3" id="KW-1185">Reference proteome</keyword>
<dbReference type="EMBL" id="JAGRRH010000024">
    <property type="protein sequence ID" value="KAG7343501.1"/>
    <property type="molecule type" value="Genomic_DNA"/>
</dbReference>
<protein>
    <submittedName>
        <fullName evidence="2">Uncharacterized protein</fullName>
    </submittedName>
</protein>
<sequence length="253" mass="28238">MNPSSPEETETANTTVLACDDSSYLLSENDVNQMPQPQQSLTLPQPPSSSPSSCSDNDDDPILPDAVLDMMDWDGDYGPTLTGRPPKCLYLSCDADNLNQYQCLIRQNMEFFEATQHDLSIKVRGRNKPIVLGQVGLRCMHCCKVMSPGQHASPSSSTHAPKGSVYYPQILLGIYQSAQTLANGHWIDPEDHQKCTAIQPFVRQQMQQLKECTTVERQYSQGKEYWATQAAVLGVIEHPQWGLRFKPLDTPHV</sequence>
<reference evidence="2" key="2">
    <citation type="submission" date="2021-04" db="EMBL/GenBank/DDBJ databases">
        <authorList>
            <person name="Podell S."/>
        </authorList>
    </citation>
    <scope>NUCLEOTIDE SEQUENCE</scope>
    <source>
        <strain evidence="2">Hildebrandi</strain>
    </source>
</reference>
<evidence type="ECO:0000313" key="3">
    <source>
        <dbReference type="Proteomes" id="UP000693970"/>
    </source>
</evidence>
<dbReference type="OrthoDB" id="47154at2759"/>
<accession>A0A9K3KHU5</accession>
<evidence type="ECO:0000256" key="1">
    <source>
        <dbReference type="SAM" id="MobiDB-lite"/>
    </source>
</evidence>
<proteinExistence type="predicted"/>
<gene>
    <name evidence="2" type="ORF">IV203_021446</name>
</gene>
<dbReference type="AlphaFoldDB" id="A0A9K3KHU5"/>
<feature type="region of interest" description="Disordered" evidence="1">
    <location>
        <begin position="27"/>
        <end position="66"/>
    </location>
</feature>
<comment type="caution">
    <text evidence="2">The sequence shown here is derived from an EMBL/GenBank/DDBJ whole genome shotgun (WGS) entry which is preliminary data.</text>
</comment>
<organism evidence="2 3">
    <name type="scientific">Nitzschia inconspicua</name>
    <dbReference type="NCBI Taxonomy" id="303405"/>
    <lineage>
        <taxon>Eukaryota</taxon>
        <taxon>Sar</taxon>
        <taxon>Stramenopiles</taxon>
        <taxon>Ochrophyta</taxon>
        <taxon>Bacillariophyta</taxon>
        <taxon>Bacillariophyceae</taxon>
        <taxon>Bacillariophycidae</taxon>
        <taxon>Bacillariales</taxon>
        <taxon>Bacillariaceae</taxon>
        <taxon>Nitzschia</taxon>
    </lineage>
</organism>